<dbReference type="Gene3D" id="3.40.50.300">
    <property type="entry name" value="P-loop containing nucleotide triphosphate hydrolases"/>
    <property type="match status" value="1"/>
</dbReference>
<protein>
    <recommendedName>
        <fullName evidence="1">ATPase AAA-type core domain-containing protein</fullName>
    </recommendedName>
</protein>
<dbReference type="BioCyc" id="RPAL652103:RPDX1_RS06805-MONOMER"/>
<dbReference type="STRING" id="652103.Rpdx1_1379"/>
<dbReference type="GO" id="GO:0016887">
    <property type="term" value="F:ATP hydrolysis activity"/>
    <property type="evidence" value="ECO:0007669"/>
    <property type="project" value="InterPro"/>
</dbReference>
<accession>E6VGG6</accession>
<proteinExistence type="predicted"/>
<dbReference type="HOGENOM" id="CLU_053995_1_1_5"/>
<gene>
    <name evidence="2" type="ordered locus">Rpdx1_1379</name>
</gene>
<dbReference type="InterPro" id="IPR027417">
    <property type="entry name" value="P-loop_NTPase"/>
</dbReference>
<dbReference type="OrthoDB" id="9808317at2"/>
<reference evidence="2" key="1">
    <citation type="submission" date="2010-12" db="EMBL/GenBank/DDBJ databases">
        <title>Complete sequence of Rhodopseudomonas palustris DX-1.</title>
        <authorList>
            <consortium name="US DOE Joint Genome Institute"/>
            <person name="Lucas S."/>
            <person name="Copeland A."/>
            <person name="Lapidus A."/>
            <person name="Cheng J.-F."/>
            <person name="Goodwin L."/>
            <person name="Pitluck S."/>
            <person name="Misra M."/>
            <person name="Chertkov O."/>
            <person name="Detter J.C."/>
            <person name="Han C."/>
            <person name="Tapia R."/>
            <person name="Land M."/>
            <person name="Hauser L."/>
            <person name="Kyrpides N."/>
            <person name="Ivanova N."/>
            <person name="Ovchinnikova G."/>
            <person name="Logan B."/>
            <person name="Oda Y."/>
            <person name="Harwood C."/>
            <person name="Woyke T."/>
        </authorList>
    </citation>
    <scope>NUCLEOTIDE SEQUENCE [LARGE SCALE GENOMIC DNA]</scope>
    <source>
        <strain evidence="2">DX-1</strain>
    </source>
</reference>
<sequence length="369" mass="40319">MHGNPMNIPPVSIAAAKAALIEQYADPTLRRRASMLWGTRGVGKSSIVRQVAIHYQVPLIDLRLTTIEPVDIRGAIYADENLAKTVWFPPEFLPSRDQPEGVLFLDELTAADQRLQISAYSLILDRRVGNYHLPDGWQVVAAGNASFHGAISHDMGTALADRMFHFNVQTAIDAFLGHAMTHDFAPEVMAYLKIRPDKLDDTQTQLAGDHLIGASPRGWEDISNVLKSGLSDHAKRLFVQGRIGAANAAEFFGVLREIQAGTDVLKLLAARPGPETAALLPKSLDALYGMLYGLLAACTDKETLARALEIVEQLPEVRSSAPLPIREAQTLAMELLMQRGLENGLEAAILDSPAYARYADRRQLEAADA</sequence>
<dbReference type="InterPro" id="IPR003959">
    <property type="entry name" value="ATPase_AAA_core"/>
</dbReference>
<feature type="domain" description="ATPase AAA-type core" evidence="1">
    <location>
        <begin position="35"/>
        <end position="111"/>
    </location>
</feature>
<dbReference type="Pfam" id="PF00004">
    <property type="entry name" value="AAA"/>
    <property type="match status" value="1"/>
</dbReference>
<evidence type="ECO:0000313" key="2">
    <source>
        <dbReference type="EMBL" id="ADU43002.1"/>
    </source>
</evidence>
<dbReference type="Proteomes" id="UP000001402">
    <property type="component" value="Chromosome"/>
</dbReference>
<dbReference type="GO" id="GO:0005524">
    <property type="term" value="F:ATP binding"/>
    <property type="evidence" value="ECO:0007669"/>
    <property type="project" value="InterPro"/>
</dbReference>
<name>E6VGG6_RHOPX</name>
<dbReference type="eggNOG" id="COG0714">
    <property type="taxonomic scope" value="Bacteria"/>
</dbReference>
<dbReference type="SUPFAM" id="SSF52540">
    <property type="entry name" value="P-loop containing nucleoside triphosphate hydrolases"/>
    <property type="match status" value="1"/>
</dbReference>
<organism evidence="2 3">
    <name type="scientific">Rhodopseudomonas palustris (strain DX-1)</name>
    <dbReference type="NCBI Taxonomy" id="652103"/>
    <lineage>
        <taxon>Bacteria</taxon>
        <taxon>Pseudomonadati</taxon>
        <taxon>Pseudomonadota</taxon>
        <taxon>Alphaproteobacteria</taxon>
        <taxon>Hyphomicrobiales</taxon>
        <taxon>Nitrobacteraceae</taxon>
        <taxon>Rhodopseudomonas</taxon>
    </lineage>
</organism>
<evidence type="ECO:0000313" key="3">
    <source>
        <dbReference type="Proteomes" id="UP000001402"/>
    </source>
</evidence>
<dbReference type="AlphaFoldDB" id="E6VGG6"/>
<evidence type="ECO:0000259" key="1">
    <source>
        <dbReference type="Pfam" id="PF00004"/>
    </source>
</evidence>
<dbReference type="KEGG" id="rpx:Rpdx1_1379"/>
<dbReference type="EMBL" id="CP002418">
    <property type="protein sequence ID" value="ADU43002.1"/>
    <property type="molecule type" value="Genomic_DNA"/>
</dbReference>